<keyword evidence="4" id="KW-0804">Transcription</keyword>
<dbReference type="InterPro" id="IPR005119">
    <property type="entry name" value="LysR_subst-bd"/>
</dbReference>
<keyword evidence="7" id="KW-1185">Reference proteome</keyword>
<gene>
    <name evidence="6" type="ORF">ISF26_14210</name>
</gene>
<feature type="domain" description="HTH lysR-type" evidence="5">
    <location>
        <begin position="12"/>
        <end position="68"/>
    </location>
</feature>
<dbReference type="Proteomes" id="UP001054846">
    <property type="component" value="Chromosome"/>
</dbReference>
<dbReference type="Gene3D" id="3.40.190.290">
    <property type="match status" value="1"/>
</dbReference>
<dbReference type="InterPro" id="IPR000847">
    <property type="entry name" value="LysR_HTH_N"/>
</dbReference>
<dbReference type="PROSITE" id="PS50931">
    <property type="entry name" value="HTH_LYSR"/>
    <property type="match status" value="1"/>
</dbReference>
<evidence type="ECO:0000259" key="5">
    <source>
        <dbReference type="PROSITE" id="PS50931"/>
    </source>
</evidence>
<evidence type="ECO:0000313" key="7">
    <source>
        <dbReference type="Proteomes" id="UP001054846"/>
    </source>
</evidence>
<reference evidence="6 7" key="1">
    <citation type="journal article" date="2021" name="Genome Biol. Evol.">
        <title>Complete Genome Sequencing of a Novel Gloeobacter Species from a Waterfall Cave in Mexico.</title>
        <authorList>
            <person name="Saw J.H."/>
            <person name="Cardona T."/>
            <person name="Montejano G."/>
        </authorList>
    </citation>
    <scope>NUCLEOTIDE SEQUENCE [LARGE SCALE GENOMIC DNA]</scope>
    <source>
        <strain evidence="6">MG652769</strain>
    </source>
</reference>
<sequence length="321" mass="35054">MTQARNRALPSDTSDMAIFACVVNFGSFARAAEEHNLTPSAVSRIISRLELRLGARLLQRSTRKLSLTEAGTIYHARALQILADVAEAEAEVAAANLQPRGTLKLSVPVVFGRLHVAPLIGRLMRQFPELAVELTLTDRFVDLIEEGIDLALRIGALPDSRLIARRLCTNRRILVASPDYLARAGIPVRPADLTRHSCLIFTALTRPRDWRLVGPEGTTSVSVTGRLIANNGDALLEAALESLGICPTATFVAVDLLMRGELVRVLPEHEFEPTAVHAVYPSARQLSTKVRSAVDLLVKTFADPPPWDRLPVSAPPPPVRR</sequence>
<dbReference type="SUPFAM" id="SSF46785">
    <property type="entry name" value="Winged helix' DNA-binding domain"/>
    <property type="match status" value="1"/>
</dbReference>
<evidence type="ECO:0000256" key="4">
    <source>
        <dbReference type="ARBA" id="ARBA00023163"/>
    </source>
</evidence>
<dbReference type="PANTHER" id="PTHR30537:SF5">
    <property type="entry name" value="HTH-TYPE TRANSCRIPTIONAL ACTIVATOR TTDR-RELATED"/>
    <property type="match status" value="1"/>
</dbReference>
<accession>A0ABY3PH46</accession>
<dbReference type="InterPro" id="IPR036388">
    <property type="entry name" value="WH-like_DNA-bd_sf"/>
</dbReference>
<evidence type="ECO:0000256" key="3">
    <source>
        <dbReference type="ARBA" id="ARBA00023125"/>
    </source>
</evidence>
<proteinExistence type="inferred from homology"/>
<dbReference type="SUPFAM" id="SSF53850">
    <property type="entry name" value="Periplasmic binding protein-like II"/>
    <property type="match status" value="1"/>
</dbReference>
<dbReference type="Gene3D" id="1.10.10.10">
    <property type="entry name" value="Winged helix-like DNA-binding domain superfamily/Winged helix DNA-binding domain"/>
    <property type="match status" value="1"/>
</dbReference>
<dbReference type="InterPro" id="IPR036390">
    <property type="entry name" value="WH_DNA-bd_sf"/>
</dbReference>
<evidence type="ECO:0000256" key="1">
    <source>
        <dbReference type="ARBA" id="ARBA00009437"/>
    </source>
</evidence>
<dbReference type="PANTHER" id="PTHR30537">
    <property type="entry name" value="HTH-TYPE TRANSCRIPTIONAL REGULATOR"/>
    <property type="match status" value="1"/>
</dbReference>
<dbReference type="Pfam" id="PF00126">
    <property type="entry name" value="HTH_1"/>
    <property type="match status" value="1"/>
</dbReference>
<dbReference type="CDD" id="cd08422">
    <property type="entry name" value="PBP2_CrgA_like"/>
    <property type="match status" value="1"/>
</dbReference>
<evidence type="ECO:0000256" key="2">
    <source>
        <dbReference type="ARBA" id="ARBA00023015"/>
    </source>
</evidence>
<organism evidence="6 7">
    <name type="scientific">Gloeobacter morelensis MG652769</name>
    <dbReference type="NCBI Taxonomy" id="2781736"/>
    <lineage>
        <taxon>Bacteria</taxon>
        <taxon>Bacillati</taxon>
        <taxon>Cyanobacteriota</taxon>
        <taxon>Cyanophyceae</taxon>
        <taxon>Gloeobacterales</taxon>
        <taxon>Gloeobacteraceae</taxon>
        <taxon>Gloeobacter</taxon>
        <taxon>Gloeobacter morelensis</taxon>
    </lineage>
</organism>
<dbReference type="EMBL" id="CP063845">
    <property type="protein sequence ID" value="UFP92969.1"/>
    <property type="molecule type" value="Genomic_DNA"/>
</dbReference>
<evidence type="ECO:0000313" key="6">
    <source>
        <dbReference type="EMBL" id="UFP92969.1"/>
    </source>
</evidence>
<dbReference type="Pfam" id="PF03466">
    <property type="entry name" value="LysR_substrate"/>
    <property type="match status" value="1"/>
</dbReference>
<keyword evidence="2" id="KW-0805">Transcription regulation</keyword>
<keyword evidence="3" id="KW-0238">DNA-binding</keyword>
<comment type="similarity">
    <text evidence="1">Belongs to the LysR transcriptional regulatory family.</text>
</comment>
<dbReference type="InterPro" id="IPR058163">
    <property type="entry name" value="LysR-type_TF_proteobact-type"/>
</dbReference>
<protein>
    <submittedName>
        <fullName evidence="6">LysR family transcriptional regulator</fullName>
    </submittedName>
</protein>
<name>A0ABY3PH46_9CYAN</name>